<protein>
    <submittedName>
        <fullName evidence="2">Uncharacterized protein</fullName>
    </submittedName>
</protein>
<feature type="chain" id="PRO_5011907747" evidence="1">
    <location>
        <begin position="22"/>
        <end position="70"/>
    </location>
</feature>
<dbReference type="OrthoDB" id="5621038at2759"/>
<evidence type="ECO:0000313" key="4">
    <source>
        <dbReference type="EMBL" id="ORZ28023.1"/>
    </source>
</evidence>
<evidence type="ECO:0000313" key="5">
    <source>
        <dbReference type="Proteomes" id="UP000193648"/>
    </source>
</evidence>
<dbReference type="EMBL" id="MCFF01000003">
    <property type="protein sequence ID" value="ORZ28022.1"/>
    <property type="molecule type" value="Genomic_DNA"/>
</dbReference>
<accession>A0A1Y2H206</accession>
<dbReference type="GeneID" id="33564718"/>
<dbReference type="EMBL" id="MCFF01000003">
    <property type="protein sequence ID" value="ORZ28021.1"/>
    <property type="molecule type" value="Genomic_DNA"/>
</dbReference>
<evidence type="ECO:0000313" key="2">
    <source>
        <dbReference type="EMBL" id="ORZ28021.1"/>
    </source>
</evidence>
<feature type="signal peptide" evidence="1">
    <location>
        <begin position="1"/>
        <end position="21"/>
    </location>
</feature>
<name>A0A1Y2H206_9FUNG</name>
<dbReference type="EMBL" id="MCFF01000003">
    <property type="protein sequence ID" value="ORZ28023.1"/>
    <property type="molecule type" value="Genomic_DNA"/>
</dbReference>
<comment type="caution">
    <text evidence="2">The sequence shown here is derived from an EMBL/GenBank/DDBJ whole genome shotgun (WGS) entry which is preliminary data.</text>
</comment>
<keyword evidence="1" id="KW-0732">Signal</keyword>
<dbReference type="InParanoid" id="A0A1Y2H206"/>
<dbReference type="AlphaFoldDB" id="A0A1Y2H206"/>
<reference evidence="2 5" key="1">
    <citation type="submission" date="2016-07" db="EMBL/GenBank/DDBJ databases">
        <title>Pervasive Adenine N6-methylation of Active Genes in Fungi.</title>
        <authorList>
            <consortium name="DOE Joint Genome Institute"/>
            <person name="Mondo S.J."/>
            <person name="Dannebaum R.O."/>
            <person name="Kuo R.C."/>
            <person name="Labutti K."/>
            <person name="Haridas S."/>
            <person name="Kuo A."/>
            <person name="Salamov A."/>
            <person name="Ahrendt S.R."/>
            <person name="Lipzen A."/>
            <person name="Sullivan W."/>
            <person name="Andreopoulos W.B."/>
            <person name="Clum A."/>
            <person name="Lindquist E."/>
            <person name="Daum C."/>
            <person name="Ramamoorthy G.K."/>
            <person name="Gryganskyi A."/>
            <person name="Culley D."/>
            <person name="Magnuson J.K."/>
            <person name="James T.Y."/>
            <person name="O'Malley M.A."/>
            <person name="Stajich J.E."/>
            <person name="Spatafora J.W."/>
            <person name="Visel A."/>
            <person name="Grigoriev I.V."/>
        </authorList>
    </citation>
    <scope>NUCLEOTIDE SEQUENCE [LARGE SCALE GENOMIC DNA]</scope>
    <source>
        <strain evidence="2 5">NRRL 3116</strain>
    </source>
</reference>
<keyword evidence="5" id="KW-1185">Reference proteome</keyword>
<evidence type="ECO:0000313" key="3">
    <source>
        <dbReference type="EMBL" id="ORZ28022.1"/>
    </source>
</evidence>
<sequence>MKIQSFSFALIVLSFIAVANADICRRCTSRRGQCLIDQDCLNACDWNERSPKYGLNGDCDWGRCCCGADC</sequence>
<evidence type="ECO:0000256" key="1">
    <source>
        <dbReference type="SAM" id="SignalP"/>
    </source>
</evidence>
<proteinExistence type="predicted"/>
<organism evidence="2 5">
    <name type="scientific">Lobosporangium transversale</name>
    <dbReference type="NCBI Taxonomy" id="64571"/>
    <lineage>
        <taxon>Eukaryota</taxon>
        <taxon>Fungi</taxon>
        <taxon>Fungi incertae sedis</taxon>
        <taxon>Mucoromycota</taxon>
        <taxon>Mortierellomycotina</taxon>
        <taxon>Mortierellomycetes</taxon>
        <taxon>Mortierellales</taxon>
        <taxon>Mortierellaceae</taxon>
        <taxon>Lobosporangium</taxon>
    </lineage>
</organism>
<gene>
    <name evidence="2" type="ORF">BCR41DRAFT_346417</name>
    <name evidence="3" type="ORF">BCR41DRAFT_346418</name>
    <name evidence="4" type="ORF">BCR41DRAFT_346419</name>
</gene>
<dbReference type="RefSeq" id="XP_021885724.1">
    <property type="nucleotide sequence ID" value="XM_022022874.1"/>
</dbReference>
<dbReference type="Proteomes" id="UP000193648">
    <property type="component" value="Unassembled WGS sequence"/>
</dbReference>